<dbReference type="EMBL" id="LLYA01000200">
    <property type="protein sequence ID" value="KRR18140.1"/>
    <property type="molecule type" value="Genomic_DNA"/>
</dbReference>
<keyword evidence="2" id="KW-0812">Transmembrane</keyword>
<sequence length="129" mass="14253">MQGVEQSNLREIGAGLGMADVVTWGAVAVAIGSMLSIVTFWTRYSDRVTKAEGAAKTANEIAQEAKKDAHEATEKIALLAASFSLYREQVAREYIHREVMREVEDRLTAAIDRLGARLDRFTEAAMHKN</sequence>
<dbReference type="AlphaFoldDB" id="A0A0R3ME29"/>
<comment type="caution">
    <text evidence="3">The sequence shown here is derived from an EMBL/GenBank/DDBJ whole genome shotgun (WGS) entry which is preliminary data.</text>
</comment>
<evidence type="ECO:0000256" key="1">
    <source>
        <dbReference type="SAM" id="Coils"/>
    </source>
</evidence>
<organism evidence="3 4">
    <name type="scientific">Bradyrhizobium retamae</name>
    <dbReference type="NCBI Taxonomy" id="1300035"/>
    <lineage>
        <taxon>Bacteria</taxon>
        <taxon>Pseudomonadati</taxon>
        <taxon>Pseudomonadota</taxon>
        <taxon>Alphaproteobacteria</taxon>
        <taxon>Hyphomicrobiales</taxon>
        <taxon>Nitrobacteraceae</taxon>
        <taxon>Bradyrhizobium</taxon>
    </lineage>
</organism>
<reference evidence="3 4" key="1">
    <citation type="submission" date="2014-03" db="EMBL/GenBank/DDBJ databases">
        <title>Bradyrhizobium valentinum sp. nov., isolated from effective nodules of Lupinus mariae-josephae, a lupine endemic of basic-lime soils in Eastern Spain.</title>
        <authorList>
            <person name="Duran D."/>
            <person name="Rey L."/>
            <person name="Navarro A."/>
            <person name="Busquets A."/>
            <person name="Imperial J."/>
            <person name="Ruiz-Argueso T."/>
        </authorList>
    </citation>
    <scope>NUCLEOTIDE SEQUENCE [LARGE SCALE GENOMIC DNA]</scope>
    <source>
        <strain evidence="3 4">Ro19</strain>
    </source>
</reference>
<gene>
    <name evidence="3" type="ORF">CQ13_35370</name>
</gene>
<feature type="transmembrane region" description="Helical" evidence="2">
    <location>
        <begin position="21"/>
        <end position="41"/>
    </location>
</feature>
<evidence type="ECO:0000313" key="4">
    <source>
        <dbReference type="Proteomes" id="UP000052023"/>
    </source>
</evidence>
<keyword evidence="2" id="KW-0472">Membrane</keyword>
<keyword evidence="4" id="KW-1185">Reference proteome</keyword>
<name>A0A0R3ME29_9BRAD</name>
<protein>
    <submittedName>
        <fullName evidence="3">Uncharacterized protein</fullName>
    </submittedName>
</protein>
<dbReference type="Proteomes" id="UP000052023">
    <property type="component" value="Unassembled WGS sequence"/>
</dbReference>
<keyword evidence="1" id="KW-0175">Coiled coil</keyword>
<evidence type="ECO:0000313" key="3">
    <source>
        <dbReference type="EMBL" id="KRR18140.1"/>
    </source>
</evidence>
<evidence type="ECO:0000256" key="2">
    <source>
        <dbReference type="SAM" id="Phobius"/>
    </source>
</evidence>
<accession>A0A0R3ME29</accession>
<feature type="coiled-coil region" evidence="1">
    <location>
        <begin position="55"/>
        <end position="82"/>
    </location>
</feature>
<proteinExistence type="predicted"/>
<keyword evidence="2" id="KW-1133">Transmembrane helix</keyword>